<dbReference type="InterPro" id="IPR015421">
    <property type="entry name" value="PyrdxlP-dep_Trfase_major"/>
</dbReference>
<dbReference type="InterPro" id="IPR015422">
    <property type="entry name" value="PyrdxlP-dep_Trfase_small"/>
</dbReference>
<organism evidence="1 2">
    <name type="scientific">Candidatus Thermofonsia Clade 3 bacterium</name>
    <dbReference type="NCBI Taxonomy" id="2364212"/>
    <lineage>
        <taxon>Bacteria</taxon>
        <taxon>Bacillati</taxon>
        <taxon>Chloroflexota</taxon>
        <taxon>Candidatus Thermofontia</taxon>
        <taxon>Candidatus Thermofonsia Clade 3</taxon>
    </lineage>
</organism>
<dbReference type="Pfam" id="PF01041">
    <property type="entry name" value="DegT_DnrJ_EryC1"/>
    <property type="match status" value="1"/>
</dbReference>
<accession>A0A2M8Q7X6</accession>
<evidence type="ECO:0008006" key="3">
    <source>
        <dbReference type="Google" id="ProtNLM"/>
    </source>
</evidence>
<dbReference type="Gene3D" id="3.40.640.10">
    <property type="entry name" value="Type I PLP-dependent aspartate aminotransferase-like (Major domain)"/>
    <property type="match status" value="1"/>
</dbReference>
<evidence type="ECO:0000313" key="2">
    <source>
        <dbReference type="Proteomes" id="UP000230790"/>
    </source>
</evidence>
<feature type="non-terminal residue" evidence="1">
    <location>
        <position position="170"/>
    </location>
</feature>
<dbReference type="GO" id="GO:0008483">
    <property type="term" value="F:transaminase activity"/>
    <property type="evidence" value="ECO:0007669"/>
    <property type="project" value="TreeGrafter"/>
</dbReference>
<dbReference type="InterPro" id="IPR000653">
    <property type="entry name" value="DegT/StrS_aminotransferase"/>
</dbReference>
<reference evidence="1 2" key="1">
    <citation type="submission" date="2017-11" db="EMBL/GenBank/DDBJ databases">
        <title>Evolution of Phototrophy in the Chloroflexi Phylum Driven by Horizontal Gene Transfer.</title>
        <authorList>
            <person name="Ward L.M."/>
            <person name="Hemp J."/>
            <person name="Shih P.M."/>
            <person name="Mcglynn S.E."/>
            <person name="Fischer W."/>
        </authorList>
    </citation>
    <scope>NUCLEOTIDE SEQUENCE [LARGE SCALE GENOMIC DNA]</scope>
    <source>
        <strain evidence="1">JP3_7</strain>
    </source>
</reference>
<gene>
    <name evidence="1" type="ORF">CUN48_16640</name>
</gene>
<dbReference type="SUPFAM" id="SSF53383">
    <property type="entry name" value="PLP-dependent transferases"/>
    <property type="match status" value="1"/>
</dbReference>
<feature type="non-terminal residue" evidence="1">
    <location>
        <position position="1"/>
    </location>
</feature>
<sequence length="170" mass="18513">TPRTRAIIPVHVGSLMADMDAMMEIAERHNLIVIEDCAHVHGMQWKGQGAGTIGHFGSFSLQSSKLLTSGEGGVLICKTKELADAAASIVNCGRPAEGRSEVTTLGANFRSSELHAALALAQLERLPEQTRRREAMAAYMDEALSEIPGVRVLRPDPRITRRSVYLYIFA</sequence>
<dbReference type="AlphaFoldDB" id="A0A2M8Q7X6"/>
<protein>
    <recommendedName>
        <fullName evidence="3">Erythromycin biosynthesis sensory transduction protein eryC1</fullName>
    </recommendedName>
</protein>
<dbReference type="PANTHER" id="PTHR30244">
    <property type="entry name" value="TRANSAMINASE"/>
    <property type="match status" value="1"/>
</dbReference>
<dbReference type="GO" id="GO:0000271">
    <property type="term" value="P:polysaccharide biosynthetic process"/>
    <property type="evidence" value="ECO:0007669"/>
    <property type="project" value="TreeGrafter"/>
</dbReference>
<dbReference type="Proteomes" id="UP000230790">
    <property type="component" value="Unassembled WGS sequence"/>
</dbReference>
<proteinExistence type="predicted"/>
<dbReference type="GO" id="GO:0030170">
    <property type="term" value="F:pyridoxal phosphate binding"/>
    <property type="evidence" value="ECO:0007669"/>
    <property type="project" value="TreeGrafter"/>
</dbReference>
<dbReference type="InterPro" id="IPR015424">
    <property type="entry name" value="PyrdxlP-dep_Trfase"/>
</dbReference>
<name>A0A2M8Q7X6_9CHLR</name>
<dbReference type="EMBL" id="PGTN01000672">
    <property type="protein sequence ID" value="PJF45880.1"/>
    <property type="molecule type" value="Genomic_DNA"/>
</dbReference>
<dbReference type="Gene3D" id="3.90.1150.10">
    <property type="entry name" value="Aspartate Aminotransferase, domain 1"/>
    <property type="match status" value="1"/>
</dbReference>
<evidence type="ECO:0000313" key="1">
    <source>
        <dbReference type="EMBL" id="PJF45880.1"/>
    </source>
</evidence>
<comment type="caution">
    <text evidence="1">The sequence shown here is derived from an EMBL/GenBank/DDBJ whole genome shotgun (WGS) entry which is preliminary data.</text>
</comment>
<dbReference type="PANTHER" id="PTHR30244:SF34">
    <property type="entry name" value="DTDP-4-AMINO-4,6-DIDEOXYGALACTOSE TRANSAMINASE"/>
    <property type="match status" value="1"/>
</dbReference>